<dbReference type="KEGG" id="act:ACLA_060530"/>
<dbReference type="GO" id="GO:0016020">
    <property type="term" value="C:membrane"/>
    <property type="evidence" value="ECO:0007669"/>
    <property type="project" value="TreeGrafter"/>
</dbReference>
<dbReference type="Gene3D" id="3.40.50.10330">
    <property type="entry name" value="Probable inorganic polyphosphate/atp-NAD kinase, domain 1"/>
    <property type="match status" value="1"/>
</dbReference>
<dbReference type="GO" id="GO:0001727">
    <property type="term" value="F:lipid kinase activity"/>
    <property type="evidence" value="ECO:0007669"/>
    <property type="project" value="TreeGrafter"/>
</dbReference>
<reference evidence="2 3" key="1">
    <citation type="journal article" date="2008" name="PLoS Genet.">
        <title>Genomic islands in the pathogenic filamentous fungus Aspergillus fumigatus.</title>
        <authorList>
            <person name="Fedorova N.D."/>
            <person name="Khaldi N."/>
            <person name="Joardar V.S."/>
            <person name="Maiti R."/>
            <person name="Amedeo P."/>
            <person name="Anderson M.J."/>
            <person name="Crabtree J."/>
            <person name="Silva J.C."/>
            <person name="Badger J.H."/>
            <person name="Albarraq A."/>
            <person name="Angiuoli S."/>
            <person name="Bussey H."/>
            <person name="Bowyer P."/>
            <person name="Cotty P.J."/>
            <person name="Dyer P.S."/>
            <person name="Egan A."/>
            <person name="Galens K."/>
            <person name="Fraser-Liggett C.M."/>
            <person name="Haas B.J."/>
            <person name="Inman J.M."/>
            <person name="Kent R."/>
            <person name="Lemieux S."/>
            <person name="Malavazi I."/>
            <person name="Orvis J."/>
            <person name="Roemer T."/>
            <person name="Ronning C.M."/>
            <person name="Sundaram J.P."/>
            <person name="Sutton G."/>
            <person name="Turner G."/>
            <person name="Venter J.C."/>
            <person name="White O.R."/>
            <person name="Whitty B.R."/>
            <person name="Youngman P."/>
            <person name="Wolfe K.H."/>
            <person name="Goldman G.H."/>
            <person name="Wortman J.R."/>
            <person name="Jiang B."/>
            <person name="Denning D.W."/>
            <person name="Nierman W.C."/>
        </authorList>
    </citation>
    <scope>NUCLEOTIDE SEQUENCE [LARGE SCALE GENOMIC DNA]</scope>
    <source>
        <strain evidence="3">ATCC 1007 / CBS 513.65 / DSM 816 / NCTC 3887 / NRRL 1</strain>
    </source>
</reference>
<dbReference type="RefSeq" id="XP_001273524.1">
    <property type="nucleotide sequence ID" value="XM_001273523.1"/>
</dbReference>
<dbReference type="GO" id="GO:0005737">
    <property type="term" value="C:cytoplasm"/>
    <property type="evidence" value="ECO:0007669"/>
    <property type="project" value="TreeGrafter"/>
</dbReference>
<dbReference type="InterPro" id="IPR017438">
    <property type="entry name" value="ATP-NAD_kinase_N"/>
</dbReference>
<sequence length="477" mass="52826">MEMAQPVNIISGTSPLFWCHVIGDSIQCSGAQGQNVLRIAMDDVICILPHLSQDKSQYTMIYLRHNTWEAISQLEENTPARLVASILLTSPPSILLSRYLCAELPPHLRSTGSQKLDIHVIISSLSGTGKARRFFSKILQPLLSDIGLTEYEVHQTQSARSILDLCRTKLIVRANLRISQTIILLSGDGGLTDIVGSFHDATNNALVPPSIALIPLGTGNAMASSLNLLSNPAASLTTLVLGRPHPVPTFVTDFSPGVQYLEEGHVRVSVHNPSMNESTGHLRYGAVVASWGVHASLVADSDTPEYRKFGAERFQMAAKELLFPSNGTATHSYHGKLTLLQRNTDPDETKRKTVECEKHMYMLAALVPRLERDFVISPESVPLDGCLRMVHFGPIPPEQAMQLMASAYQGGGHVHEREVFYSEMDGFRIDLLEADERWRRICIDGRIFVIEEGGWVEVRKESRRLVGLLVRSMDDME</sequence>
<proteinExistence type="predicted"/>
<evidence type="ECO:0000313" key="3">
    <source>
        <dbReference type="Proteomes" id="UP000006701"/>
    </source>
</evidence>
<dbReference type="STRING" id="344612.A1CC41"/>
<feature type="domain" description="DAGKc" evidence="1">
    <location>
        <begin position="113"/>
        <end position="256"/>
    </location>
</feature>
<dbReference type="PANTHER" id="PTHR12358">
    <property type="entry name" value="SPHINGOSINE KINASE"/>
    <property type="match status" value="1"/>
</dbReference>
<dbReference type="InterPro" id="IPR050187">
    <property type="entry name" value="Lipid_Phosphate_FormReg"/>
</dbReference>
<dbReference type="InterPro" id="IPR001206">
    <property type="entry name" value="Diacylglycerol_kinase_cat_dom"/>
</dbReference>
<dbReference type="PROSITE" id="PS50146">
    <property type="entry name" value="DAGK"/>
    <property type="match status" value="1"/>
</dbReference>
<dbReference type="GeneID" id="4706062"/>
<dbReference type="OrthoDB" id="3853857at2759"/>
<dbReference type="OMA" id="YGFHASI"/>
<protein>
    <recommendedName>
        <fullName evidence="1">DAGKc domain-containing protein</fullName>
    </recommendedName>
</protein>
<dbReference type="VEuPathDB" id="FungiDB:ACLA_060530"/>
<keyword evidence="3" id="KW-1185">Reference proteome</keyword>
<dbReference type="SUPFAM" id="SSF111331">
    <property type="entry name" value="NAD kinase/diacylglycerol kinase-like"/>
    <property type="match status" value="1"/>
</dbReference>
<dbReference type="Gene3D" id="2.60.200.40">
    <property type="match status" value="1"/>
</dbReference>
<name>A1CC41_ASPCL</name>
<evidence type="ECO:0000259" key="1">
    <source>
        <dbReference type="PROSITE" id="PS50146"/>
    </source>
</evidence>
<dbReference type="PANTHER" id="PTHR12358:SF108">
    <property type="entry name" value="DAGKC DOMAIN-CONTAINING PROTEIN"/>
    <property type="match status" value="1"/>
</dbReference>
<evidence type="ECO:0000313" key="2">
    <source>
        <dbReference type="EMBL" id="EAW12098.1"/>
    </source>
</evidence>
<dbReference type="eggNOG" id="ENOG502S2DU">
    <property type="taxonomic scope" value="Eukaryota"/>
</dbReference>
<dbReference type="Pfam" id="PF00781">
    <property type="entry name" value="DAGK_cat"/>
    <property type="match status" value="1"/>
</dbReference>
<dbReference type="EMBL" id="DS027050">
    <property type="protein sequence ID" value="EAW12098.1"/>
    <property type="molecule type" value="Genomic_DNA"/>
</dbReference>
<organism evidence="2 3">
    <name type="scientific">Aspergillus clavatus (strain ATCC 1007 / CBS 513.65 / DSM 816 / NCTC 3887 / NRRL 1 / QM 1276 / 107)</name>
    <dbReference type="NCBI Taxonomy" id="344612"/>
    <lineage>
        <taxon>Eukaryota</taxon>
        <taxon>Fungi</taxon>
        <taxon>Dikarya</taxon>
        <taxon>Ascomycota</taxon>
        <taxon>Pezizomycotina</taxon>
        <taxon>Eurotiomycetes</taxon>
        <taxon>Eurotiomycetidae</taxon>
        <taxon>Eurotiales</taxon>
        <taxon>Aspergillaceae</taxon>
        <taxon>Aspergillus</taxon>
        <taxon>Aspergillus subgen. Fumigati</taxon>
    </lineage>
</organism>
<dbReference type="Proteomes" id="UP000006701">
    <property type="component" value="Unassembled WGS sequence"/>
</dbReference>
<gene>
    <name evidence="2" type="ORF">ACLA_060530</name>
</gene>
<dbReference type="AlphaFoldDB" id="A1CC41"/>
<dbReference type="GO" id="GO:0046512">
    <property type="term" value="P:sphingosine biosynthetic process"/>
    <property type="evidence" value="ECO:0007669"/>
    <property type="project" value="TreeGrafter"/>
</dbReference>
<accession>A1CC41</accession>
<dbReference type="HOGENOM" id="CLU_021934_0_0_1"/>
<dbReference type="InterPro" id="IPR016064">
    <property type="entry name" value="NAD/diacylglycerol_kinase_sf"/>
</dbReference>